<sequence length="453" mass="48340">MDTNQIEPGDRNVSCLAPVDGGIQAWSFMIGAFVIETFVWGIPNSFGVFLNDYLQDTKLTSQPHAQSILPLVGTLSSGIMYCSGVVLYPILARYPKSRRPTMWIGLFLCWLGLFTASFAQKVLHLLLTQGIIYGIGGSLIYAPIMSFFMEWFVRRRGFASGVINAGTAVGGLTLPPILPKLINHLGHAKTLRYVSCVFALVIFILPVMKPRLPEGNVHGPRPGAATQSRRMWLTNVPFQLSVIASTIQALAYYVPVLYLPSFASSLGGLDASDASLTVALLNGASLASRITLGILSDKLSPFAIGMLCAFGTALVTFLLWGVVAVRAASHFSGLLAFGIAYGALAGGWTSLMVGFVRPVSTDDPRLATNLIGLLYAVQGIGNILSTPISTSLFHSAPSTKLLSKTSNHILVALRAGGYEKMIIYVGSCFAGAGVIAGMGMLAEKAQTRRGHGY</sequence>
<dbReference type="InterPro" id="IPR036259">
    <property type="entry name" value="MFS_trans_sf"/>
</dbReference>
<keyword evidence="3" id="KW-0812">Transmembrane</keyword>
<feature type="transmembrane region" description="Helical" evidence="3">
    <location>
        <begin position="236"/>
        <end position="254"/>
    </location>
</feature>
<comment type="subcellular location">
    <subcellularLocation>
        <location evidence="1">Membrane</location>
        <topology evidence="1">Multi-pass membrane protein</topology>
    </subcellularLocation>
</comment>
<organism evidence="4 5">
    <name type="scientific">Schizopora paradoxa</name>
    <dbReference type="NCBI Taxonomy" id="27342"/>
    <lineage>
        <taxon>Eukaryota</taxon>
        <taxon>Fungi</taxon>
        <taxon>Dikarya</taxon>
        <taxon>Basidiomycota</taxon>
        <taxon>Agaricomycotina</taxon>
        <taxon>Agaricomycetes</taxon>
        <taxon>Hymenochaetales</taxon>
        <taxon>Schizoporaceae</taxon>
        <taxon>Schizopora</taxon>
    </lineage>
</organism>
<dbReference type="InParanoid" id="A0A0H2R4I7"/>
<dbReference type="PANTHER" id="PTHR11360">
    <property type="entry name" value="MONOCARBOXYLATE TRANSPORTER"/>
    <property type="match status" value="1"/>
</dbReference>
<protein>
    <submittedName>
        <fullName evidence="4">MFS general substrate transporter</fullName>
    </submittedName>
</protein>
<comment type="similarity">
    <text evidence="2">Belongs to the major facilitator superfamily. Monocarboxylate porter (TC 2.A.1.13) family.</text>
</comment>
<evidence type="ECO:0000313" key="5">
    <source>
        <dbReference type="Proteomes" id="UP000053477"/>
    </source>
</evidence>
<dbReference type="OrthoDB" id="2213137at2759"/>
<feature type="transmembrane region" description="Helical" evidence="3">
    <location>
        <begin position="131"/>
        <end position="151"/>
    </location>
</feature>
<feature type="transmembrane region" description="Helical" evidence="3">
    <location>
        <begin position="274"/>
        <end position="295"/>
    </location>
</feature>
<dbReference type="AlphaFoldDB" id="A0A0H2R4I7"/>
<dbReference type="GO" id="GO:0016020">
    <property type="term" value="C:membrane"/>
    <property type="evidence" value="ECO:0007669"/>
    <property type="project" value="UniProtKB-SubCell"/>
</dbReference>
<dbReference type="STRING" id="27342.A0A0H2R4I7"/>
<keyword evidence="5" id="KW-1185">Reference proteome</keyword>
<feature type="transmembrane region" description="Helical" evidence="3">
    <location>
        <begin position="102"/>
        <end position="119"/>
    </location>
</feature>
<dbReference type="GO" id="GO:0022857">
    <property type="term" value="F:transmembrane transporter activity"/>
    <property type="evidence" value="ECO:0007669"/>
    <property type="project" value="InterPro"/>
</dbReference>
<feature type="transmembrane region" description="Helical" evidence="3">
    <location>
        <begin position="366"/>
        <end position="384"/>
    </location>
</feature>
<dbReference type="InterPro" id="IPR050327">
    <property type="entry name" value="Proton-linked_MCT"/>
</dbReference>
<feature type="transmembrane region" description="Helical" evidence="3">
    <location>
        <begin position="158"/>
        <end position="178"/>
    </location>
</feature>
<dbReference type="EMBL" id="KQ086187">
    <property type="protein sequence ID" value="KLO06695.1"/>
    <property type="molecule type" value="Genomic_DNA"/>
</dbReference>
<keyword evidence="3" id="KW-1133">Transmembrane helix</keyword>
<evidence type="ECO:0000256" key="3">
    <source>
        <dbReference type="SAM" id="Phobius"/>
    </source>
</evidence>
<accession>A0A0H2R4I7</accession>
<evidence type="ECO:0000256" key="1">
    <source>
        <dbReference type="ARBA" id="ARBA00004141"/>
    </source>
</evidence>
<dbReference type="InterPro" id="IPR011701">
    <property type="entry name" value="MFS"/>
</dbReference>
<name>A0A0H2R4I7_9AGAM</name>
<feature type="transmembrane region" description="Helical" evidence="3">
    <location>
        <begin position="331"/>
        <end position="354"/>
    </location>
</feature>
<proteinExistence type="inferred from homology"/>
<dbReference type="SUPFAM" id="SSF103473">
    <property type="entry name" value="MFS general substrate transporter"/>
    <property type="match status" value="1"/>
</dbReference>
<keyword evidence="3" id="KW-0472">Membrane</keyword>
<dbReference type="PANTHER" id="PTHR11360:SF287">
    <property type="entry name" value="MFS MONOCARBOXYLATE TRANSPORTER"/>
    <property type="match status" value="1"/>
</dbReference>
<dbReference type="Proteomes" id="UP000053477">
    <property type="component" value="Unassembled WGS sequence"/>
</dbReference>
<evidence type="ECO:0000256" key="2">
    <source>
        <dbReference type="ARBA" id="ARBA00006727"/>
    </source>
</evidence>
<dbReference type="Pfam" id="PF07690">
    <property type="entry name" value="MFS_1"/>
    <property type="match status" value="1"/>
</dbReference>
<gene>
    <name evidence="4" type="ORF">SCHPADRAFT_837684</name>
</gene>
<feature type="transmembrane region" description="Helical" evidence="3">
    <location>
        <begin position="68"/>
        <end position="90"/>
    </location>
</feature>
<feature type="transmembrane region" description="Helical" evidence="3">
    <location>
        <begin position="421"/>
        <end position="442"/>
    </location>
</feature>
<reference evidence="4 5" key="1">
    <citation type="submission" date="2015-04" db="EMBL/GenBank/DDBJ databases">
        <title>Complete genome sequence of Schizopora paradoxa KUC8140, a cosmopolitan wood degrader in East Asia.</title>
        <authorList>
            <consortium name="DOE Joint Genome Institute"/>
            <person name="Min B."/>
            <person name="Park H."/>
            <person name="Jang Y."/>
            <person name="Kim J.-J."/>
            <person name="Kim K.H."/>
            <person name="Pangilinan J."/>
            <person name="Lipzen A."/>
            <person name="Riley R."/>
            <person name="Grigoriev I.V."/>
            <person name="Spatafora J.W."/>
            <person name="Choi I.-G."/>
        </authorList>
    </citation>
    <scope>NUCLEOTIDE SEQUENCE [LARGE SCALE GENOMIC DNA]</scope>
    <source>
        <strain evidence="4 5">KUC8140</strain>
    </source>
</reference>
<evidence type="ECO:0000313" key="4">
    <source>
        <dbReference type="EMBL" id="KLO06695.1"/>
    </source>
</evidence>
<feature type="transmembrane region" description="Helical" evidence="3">
    <location>
        <begin position="190"/>
        <end position="208"/>
    </location>
</feature>
<dbReference type="Gene3D" id="1.20.1250.20">
    <property type="entry name" value="MFS general substrate transporter like domains"/>
    <property type="match status" value="2"/>
</dbReference>
<feature type="transmembrane region" description="Helical" evidence="3">
    <location>
        <begin position="302"/>
        <end position="325"/>
    </location>
</feature>